<keyword evidence="4 12" id="KW-0547">Nucleotide-binding</keyword>
<dbReference type="SMART" id="SM00220">
    <property type="entry name" value="S_TKc"/>
    <property type="match status" value="2"/>
</dbReference>
<evidence type="ECO:0000313" key="15">
    <source>
        <dbReference type="EMBL" id="RWS26791.1"/>
    </source>
</evidence>
<dbReference type="PROSITE" id="PS00108">
    <property type="entry name" value="PROTEIN_KINASE_ST"/>
    <property type="match status" value="2"/>
</dbReference>
<dbReference type="PANTHER" id="PTHR48013:SF11">
    <property type="entry name" value="LICORNE"/>
    <property type="match status" value="1"/>
</dbReference>
<dbReference type="FunFam" id="1.10.510.10:FF:000158">
    <property type="entry name" value="Dual specificity mitogen-activated protein kinase kinase 6"/>
    <property type="match status" value="1"/>
</dbReference>
<dbReference type="GO" id="GO:0051403">
    <property type="term" value="P:stress-activated MAPK cascade"/>
    <property type="evidence" value="ECO:0007669"/>
    <property type="project" value="TreeGrafter"/>
</dbReference>
<dbReference type="GO" id="GO:0005524">
    <property type="term" value="F:ATP binding"/>
    <property type="evidence" value="ECO:0007669"/>
    <property type="project" value="UniProtKB-UniRule"/>
</dbReference>
<evidence type="ECO:0000256" key="1">
    <source>
        <dbReference type="ARBA" id="ARBA00022527"/>
    </source>
</evidence>
<evidence type="ECO:0000256" key="10">
    <source>
        <dbReference type="ARBA" id="ARBA00049299"/>
    </source>
</evidence>
<sequence length="654" mass="74622">MAGKIRRLPKFKLETAIIESKPQIVDLLDSKAVITVQQKTIEVNNDNIDVIEELGRGAFGVVEKVRHKSTGLEMAVKRIAITEQQQRLMDMNVLMTGRGCDNIVHFYGALYCEGDLWLFMEILDISMEKFYDLYNSYTRINCSNAAAVFPEIMLGKVASSVLNALHYLHKRCIIHRDIKPSNILVNRCGAVKLCDFGISGYLVNSIAKSFEAGCKPYMAPERLNPKDSNGYDSRSDVWSLGITLIEVAIGKYPYKFTSKQDFFILLKTICIEPSPKLPASILKKDYKQRPKFDKLLEHEFILKNKDADISPIVRRILNFNQIEISRRPPRLQPLEPSENPAPITPTNLDRRTNITFDGQSIEVDPEDIEILAPLGRGAYGIVEKVKHRPSGIEMAVKRITAISQQEQRRFLMDMDVLMTGRACQNIVKFYGALFWEGDLWLFMEIMDTSLDKFYKMVYDNKNENEDKKTIPEEVLGKIVAGVVNALHYLHSIQIIHRDIKPSNILINRKGEVKLCDFGISGRLVNSIAQTYDAGCKPYMAPERINPDPNRQGYDIRSDVWSLGITTMELATGVFPYQTSGGFFEQLKRVCKDTPPRLPPGKYSPELEDFIVQCLQKDYEKRPNYRTLTEHEFLQKHKDNDISEFVSAVLDAQNK</sequence>
<dbReference type="PROSITE" id="PS50011">
    <property type="entry name" value="PROTEIN_KINASE_DOM"/>
    <property type="match status" value="2"/>
</dbReference>
<dbReference type="GO" id="GO:0004708">
    <property type="term" value="F:MAP kinase kinase activity"/>
    <property type="evidence" value="ECO:0007669"/>
    <property type="project" value="UniProtKB-EC"/>
</dbReference>
<dbReference type="PANTHER" id="PTHR48013">
    <property type="entry name" value="DUAL SPECIFICITY MITOGEN-ACTIVATED PROTEIN KINASE KINASE 5-RELATED"/>
    <property type="match status" value="1"/>
</dbReference>
<feature type="region of interest" description="Disordered" evidence="13">
    <location>
        <begin position="328"/>
        <end position="347"/>
    </location>
</feature>
<dbReference type="EC" id="2.7.12.2" evidence="8"/>
<comment type="catalytic activity">
    <reaction evidence="10">
        <text>L-threonyl-[protein] + ATP = O-phospho-L-threonyl-[protein] + ADP + H(+)</text>
        <dbReference type="Rhea" id="RHEA:46608"/>
        <dbReference type="Rhea" id="RHEA-COMP:11060"/>
        <dbReference type="Rhea" id="RHEA-COMP:11605"/>
        <dbReference type="ChEBI" id="CHEBI:15378"/>
        <dbReference type="ChEBI" id="CHEBI:30013"/>
        <dbReference type="ChEBI" id="CHEBI:30616"/>
        <dbReference type="ChEBI" id="CHEBI:61977"/>
        <dbReference type="ChEBI" id="CHEBI:456216"/>
        <dbReference type="EC" id="2.7.12.2"/>
    </reaction>
</comment>
<keyword evidence="3" id="KW-0808">Transferase</keyword>
<evidence type="ECO:0000256" key="11">
    <source>
        <dbReference type="ARBA" id="ARBA00051693"/>
    </source>
</evidence>
<dbReference type="FunFam" id="3.30.200.20:FF:000040">
    <property type="entry name" value="Dual specificity mitogen-activated protein kinase kinase"/>
    <property type="match status" value="2"/>
</dbReference>
<dbReference type="InterPro" id="IPR008271">
    <property type="entry name" value="Ser/Thr_kinase_AS"/>
</dbReference>
<dbReference type="Pfam" id="PF00069">
    <property type="entry name" value="Pkinase"/>
    <property type="match status" value="2"/>
</dbReference>
<evidence type="ECO:0000256" key="12">
    <source>
        <dbReference type="PROSITE-ProRule" id="PRU10141"/>
    </source>
</evidence>
<organism evidence="15 16">
    <name type="scientific">Leptotrombidium deliense</name>
    <dbReference type="NCBI Taxonomy" id="299467"/>
    <lineage>
        <taxon>Eukaryota</taxon>
        <taxon>Metazoa</taxon>
        <taxon>Ecdysozoa</taxon>
        <taxon>Arthropoda</taxon>
        <taxon>Chelicerata</taxon>
        <taxon>Arachnida</taxon>
        <taxon>Acari</taxon>
        <taxon>Acariformes</taxon>
        <taxon>Trombidiformes</taxon>
        <taxon>Prostigmata</taxon>
        <taxon>Anystina</taxon>
        <taxon>Parasitengona</taxon>
        <taxon>Trombiculoidea</taxon>
        <taxon>Trombiculidae</taxon>
        <taxon>Leptotrombidium</taxon>
    </lineage>
</organism>
<dbReference type="VEuPathDB" id="VectorBase:LDEU005249"/>
<comment type="catalytic activity">
    <reaction evidence="11">
        <text>L-tyrosyl-[protein] + ATP = O-phospho-L-tyrosyl-[protein] + ADP + H(+)</text>
        <dbReference type="Rhea" id="RHEA:10596"/>
        <dbReference type="Rhea" id="RHEA-COMP:10136"/>
        <dbReference type="Rhea" id="RHEA-COMP:20101"/>
        <dbReference type="ChEBI" id="CHEBI:15378"/>
        <dbReference type="ChEBI" id="CHEBI:30616"/>
        <dbReference type="ChEBI" id="CHEBI:46858"/>
        <dbReference type="ChEBI" id="CHEBI:61978"/>
        <dbReference type="ChEBI" id="CHEBI:456216"/>
        <dbReference type="EC" id="2.7.12.2"/>
    </reaction>
</comment>
<gene>
    <name evidence="15" type="ORF">B4U80_08216</name>
</gene>
<evidence type="ECO:0000256" key="3">
    <source>
        <dbReference type="ARBA" id="ARBA00022679"/>
    </source>
</evidence>
<keyword evidence="16" id="KW-1185">Reference proteome</keyword>
<evidence type="ECO:0000256" key="9">
    <source>
        <dbReference type="ARBA" id="ARBA00049014"/>
    </source>
</evidence>
<evidence type="ECO:0000256" key="6">
    <source>
        <dbReference type="ARBA" id="ARBA00022840"/>
    </source>
</evidence>
<dbReference type="AlphaFoldDB" id="A0A443SGY6"/>
<keyword evidence="6 12" id="KW-0067">ATP-binding</keyword>
<proteinExistence type="inferred from homology"/>
<reference evidence="15 16" key="1">
    <citation type="journal article" date="2018" name="Gigascience">
        <title>Genomes of trombidid mites reveal novel predicted allergens and laterally-transferred genes associated with secondary metabolism.</title>
        <authorList>
            <person name="Dong X."/>
            <person name="Chaisiri K."/>
            <person name="Xia D."/>
            <person name="Armstrong S.D."/>
            <person name="Fang Y."/>
            <person name="Donnelly M.J."/>
            <person name="Kadowaki T."/>
            <person name="McGarry J.W."/>
            <person name="Darby A.C."/>
            <person name="Makepeace B.L."/>
        </authorList>
    </citation>
    <scope>NUCLEOTIDE SEQUENCE [LARGE SCALE GENOMIC DNA]</scope>
    <source>
        <strain evidence="15">UoL-UT</strain>
    </source>
</reference>
<keyword evidence="1" id="KW-0723">Serine/threonine-protein kinase</keyword>
<dbReference type="STRING" id="299467.A0A443SGY6"/>
<keyword evidence="5 15" id="KW-0418">Kinase</keyword>
<comment type="caution">
    <text evidence="15">The sequence shown here is derived from an EMBL/GenBank/DDBJ whole genome shotgun (WGS) entry which is preliminary data.</text>
</comment>
<dbReference type="InterPro" id="IPR000719">
    <property type="entry name" value="Prot_kinase_dom"/>
</dbReference>
<protein>
    <recommendedName>
        <fullName evidence="8">mitogen-activated protein kinase kinase</fullName>
        <ecNumber evidence="8">2.7.12.2</ecNumber>
    </recommendedName>
</protein>
<accession>A0A443SGY6</accession>
<evidence type="ECO:0000259" key="14">
    <source>
        <dbReference type="PROSITE" id="PS50011"/>
    </source>
</evidence>
<name>A0A443SGY6_9ACAR</name>
<dbReference type="PROSITE" id="PS00107">
    <property type="entry name" value="PROTEIN_KINASE_ATP"/>
    <property type="match status" value="2"/>
</dbReference>
<feature type="domain" description="Protein kinase" evidence="14">
    <location>
        <begin position="48"/>
        <end position="301"/>
    </location>
</feature>
<dbReference type="FunFam" id="1.10.510.10:FF:000432">
    <property type="entry name" value="mitogen-activated protein kinase kinase 3"/>
    <property type="match status" value="1"/>
</dbReference>
<comment type="similarity">
    <text evidence="7">Belongs to the protein kinase superfamily. STE Ser/Thr protein kinase family. MAP kinase kinase subfamily.</text>
</comment>
<evidence type="ECO:0000313" key="16">
    <source>
        <dbReference type="Proteomes" id="UP000288716"/>
    </source>
</evidence>
<feature type="binding site" evidence="12">
    <location>
        <position position="397"/>
    </location>
    <ligand>
        <name>ATP</name>
        <dbReference type="ChEBI" id="CHEBI:30616"/>
    </ligand>
</feature>
<dbReference type="EMBL" id="NCKV01002475">
    <property type="protein sequence ID" value="RWS26791.1"/>
    <property type="molecule type" value="Genomic_DNA"/>
</dbReference>
<comment type="catalytic activity">
    <reaction evidence="9">
        <text>L-seryl-[protein] + ATP = O-phospho-L-seryl-[protein] + ADP + H(+)</text>
        <dbReference type="Rhea" id="RHEA:17989"/>
        <dbReference type="Rhea" id="RHEA-COMP:9863"/>
        <dbReference type="Rhea" id="RHEA-COMP:11604"/>
        <dbReference type="ChEBI" id="CHEBI:15378"/>
        <dbReference type="ChEBI" id="CHEBI:29999"/>
        <dbReference type="ChEBI" id="CHEBI:30616"/>
        <dbReference type="ChEBI" id="CHEBI:83421"/>
        <dbReference type="ChEBI" id="CHEBI:456216"/>
        <dbReference type="EC" id="2.7.12.2"/>
    </reaction>
</comment>
<dbReference type="GO" id="GO:0010508">
    <property type="term" value="P:positive regulation of autophagy"/>
    <property type="evidence" value="ECO:0007669"/>
    <property type="project" value="UniProtKB-ARBA"/>
</dbReference>
<evidence type="ECO:0000256" key="7">
    <source>
        <dbReference type="ARBA" id="ARBA00038035"/>
    </source>
</evidence>
<dbReference type="GO" id="GO:0043068">
    <property type="term" value="P:positive regulation of programmed cell death"/>
    <property type="evidence" value="ECO:0007669"/>
    <property type="project" value="UniProtKB-ARBA"/>
</dbReference>
<evidence type="ECO:0000256" key="8">
    <source>
        <dbReference type="ARBA" id="ARBA00038999"/>
    </source>
</evidence>
<evidence type="ECO:0000256" key="2">
    <source>
        <dbReference type="ARBA" id="ARBA00022553"/>
    </source>
</evidence>
<evidence type="ECO:0000256" key="13">
    <source>
        <dbReference type="SAM" id="MobiDB-lite"/>
    </source>
</evidence>
<dbReference type="Proteomes" id="UP000288716">
    <property type="component" value="Unassembled WGS sequence"/>
</dbReference>
<feature type="binding site" evidence="12">
    <location>
        <position position="77"/>
    </location>
    <ligand>
        <name>ATP</name>
        <dbReference type="ChEBI" id="CHEBI:30616"/>
    </ligand>
</feature>
<dbReference type="InterPro" id="IPR011009">
    <property type="entry name" value="Kinase-like_dom_sf"/>
</dbReference>
<dbReference type="OrthoDB" id="10252354at2759"/>
<dbReference type="Gene3D" id="3.30.200.20">
    <property type="entry name" value="Phosphorylase Kinase, domain 1"/>
    <property type="match status" value="2"/>
</dbReference>
<evidence type="ECO:0000256" key="5">
    <source>
        <dbReference type="ARBA" id="ARBA00022777"/>
    </source>
</evidence>
<dbReference type="InterPro" id="IPR017441">
    <property type="entry name" value="Protein_kinase_ATP_BS"/>
</dbReference>
<feature type="domain" description="Protein kinase" evidence="14">
    <location>
        <begin position="368"/>
        <end position="633"/>
    </location>
</feature>
<dbReference type="SUPFAM" id="SSF56112">
    <property type="entry name" value="Protein kinase-like (PK-like)"/>
    <property type="match status" value="2"/>
</dbReference>
<dbReference type="Gene3D" id="1.10.510.10">
    <property type="entry name" value="Transferase(Phosphotransferase) domain 1"/>
    <property type="match status" value="2"/>
</dbReference>
<evidence type="ECO:0000256" key="4">
    <source>
        <dbReference type="ARBA" id="ARBA00022741"/>
    </source>
</evidence>
<dbReference type="GO" id="GO:0004674">
    <property type="term" value="F:protein serine/threonine kinase activity"/>
    <property type="evidence" value="ECO:0007669"/>
    <property type="project" value="UniProtKB-KW"/>
</dbReference>
<keyword evidence="2" id="KW-0597">Phosphoprotein</keyword>